<evidence type="ECO:0000313" key="3">
    <source>
        <dbReference type="EMBL" id="MBK9984468.1"/>
    </source>
</evidence>
<dbReference type="InterPro" id="IPR003646">
    <property type="entry name" value="SH3-like_bac-type"/>
</dbReference>
<evidence type="ECO:0000259" key="2">
    <source>
        <dbReference type="Pfam" id="PF08239"/>
    </source>
</evidence>
<dbReference type="Pfam" id="PF08239">
    <property type="entry name" value="SH3_3"/>
    <property type="match status" value="1"/>
</dbReference>
<protein>
    <recommendedName>
        <fullName evidence="2">SH3b domain-containing protein</fullName>
    </recommendedName>
</protein>
<accession>A0A9D7SWF5</accession>
<dbReference type="Gene3D" id="2.30.30.40">
    <property type="entry name" value="SH3 Domains"/>
    <property type="match status" value="1"/>
</dbReference>
<name>A0A9D7SWF5_9BACT</name>
<feature type="domain" description="SH3b" evidence="2">
    <location>
        <begin position="29"/>
        <end position="83"/>
    </location>
</feature>
<dbReference type="Proteomes" id="UP000808337">
    <property type="component" value="Unassembled WGS sequence"/>
</dbReference>
<gene>
    <name evidence="3" type="ORF">IPP15_19220</name>
</gene>
<organism evidence="3 4">
    <name type="scientific">Candidatus Opimibacter skivensis</name>
    <dbReference type="NCBI Taxonomy" id="2982028"/>
    <lineage>
        <taxon>Bacteria</taxon>
        <taxon>Pseudomonadati</taxon>
        <taxon>Bacteroidota</taxon>
        <taxon>Saprospiria</taxon>
        <taxon>Saprospirales</taxon>
        <taxon>Saprospiraceae</taxon>
        <taxon>Candidatus Opimibacter</taxon>
    </lineage>
</organism>
<evidence type="ECO:0000256" key="1">
    <source>
        <dbReference type="SAM" id="SignalP"/>
    </source>
</evidence>
<dbReference type="AlphaFoldDB" id="A0A9D7SWF5"/>
<dbReference type="EMBL" id="JADKGY010000029">
    <property type="protein sequence ID" value="MBK9984468.1"/>
    <property type="molecule type" value="Genomic_DNA"/>
</dbReference>
<reference evidence="3 4" key="1">
    <citation type="submission" date="2020-10" db="EMBL/GenBank/DDBJ databases">
        <title>Connecting structure to function with the recovery of over 1000 high-quality activated sludge metagenome-assembled genomes encoding full-length rRNA genes using long-read sequencing.</title>
        <authorList>
            <person name="Singleton C.M."/>
            <person name="Petriglieri F."/>
            <person name="Kristensen J.M."/>
            <person name="Kirkegaard R.H."/>
            <person name="Michaelsen T.Y."/>
            <person name="Andersen M.H."/>
            <person name="Karst S.M."/>
            <person name="Dueholm M.S."/>
            <person name="Nielsen P.H."/>
            <person name="Albertsen M."/>
        </authorList>
    </citation>
    <scope>NUCLEOTIDE SEQUENCE [LARGE SCALE GENOMIC DNA]</scope>
    <source>
        <strain evidence="3">Ribe_18-Q3-R11-54_MAXAC.273</strain>
    </source>
</reference>
<feature type="signal peptide" evidence="1">
    <location>
        <begin position="1"/>
        <end position="21"/>
    </location>
</feature>
<comment type="caution">
    <text evidence="3">The sequence shown here is derived from an EMBL/GenBank/DDBJ whole genome shotgun (WGS) entry which is preliminary data.</text>
</comment>
<sequence>MKRLLLLSAFLALSLSMYSQSYLGWVTKQVNFRHGPGTDYDIISMLTPRTQIFIVSLDSENDFYNIIDIATDREGWIHKSFVKLGQMVEKNESGIFIPSSKTSTYNTEIEIFNNTMLTLSLKLNNEIYSFSPNQKKSITLTPGSYSYRASAPGVIPNIGTELMESNMSYTWQFYIVTERR</sequence>
<keyword evidence="1" id="KW-0732">Signal</keyword>
<evidence type="ECO:0000313" key="4">
    <source>
        <dbReference type="Proteomes" id="UP000808337"/>
    </source>
</evidence>
<proteinExistence type="predicted"/>
<feature type="chain" id="PRO_5039396958" description="SH3b domain-containing protein" evidence="1">
    <location>
        <begin position="22"/>
        <end position="180"/>
    </location>
</feature>